<feature type="compositionally biased region" description="Basic and acidic residues" evidence="1">
    <location>
        <begin position="469"/>
        <end position="484"/>
    </location>
</feature>
<feature type="region of interest" description="Disordered" evidence="1">
    <location>
        <begin position="257"/>
        <end position="289"/>
    </location>
</feature>
<feature type="compositionally biased region" description="Basic and acidic residues" evidence="1">
    <location>
        <begin position="583"/>
        <end position="615"/>
    </location>
</feature>
<sequence length="734" mass="79710">MNASVIRDSSSHLEASVIRDSSSHLEASVIRDSSSHLEASVTRDSSSHLESSTGSTEALKETSPDISKIERAVASVEESEPNGLTSDNVSGVEIVLHKTGSTDDEEVKEDPATETEKMDENENPSSSDGDVVASVHQHTDETSVLPLEDEAKQKDTAKEGTAKKGSANEDTVTEDTVEDTAENEGNAAMLSAETGIASLSEDKDKTKFMSEQTADEQKKEDTFTDSVSSWEKADKGTAFKQINMPVLKTIDAAAVEEENASADDLADELTEDQNAPVFQQDELTEDQNAPVFQQDELTEDQNAPVFQQDELTEDQDAPVFQQDELTEDQNALVFQQTSSEFKGTENVTAKKEAGLVHDQAAQSTLEEAAENRLVTDEKATEVTDEKATELEEIKDQSVSRNKKSEGDESIGEVKERPSEENIMSGTRKVVGEMLETRIDSAISDGTREKLADGVSSTTGPASVEPVPQELKEESINSADTREPVTAEETQNEDSEVLENVQQDLERKGNEIKSSIGDIDIASLNAVRVSDPKDAAARSVVQATHEEESLDDERNGQSATDDIASTDQPAHDPNVQDNSIGNRPTDDQNPTRHGNSEDDQNHDRSNGQPIKHEGRNQSENSAQEDRNADQSTKPTSAVLKDMDESGDNEVVSKVVNDETGDSENTSTHKENDSEKSTSLSSTSEDWQDSTNPNIKADDRTFSSDGPEKDAQGRRSKSRFRKVGTVDAPAAIKESI</sequence>
<feature type="compositionally biased region" description="Basic and acidic residues" evidence="1">
    <location>
        <begin position="373"/>
        <end position="419"/>
    </location>
</feature>
<feature type="region of interest" description="Disordered" evidence="1">
    <location>
        <begin position="521"/>
        <end position="734"/>
    </location>
</feature>
<feature type="non-terminal residue" evidence="2">
    <location>
        <position position="1"/>
    </location>
</feature>
<organism evidence="2">
    <name type="scientific">Cyprideis torosa</name>
    <dbReference type="NCBI Taxonomy" id="163714"/>
    <lineage>
        <taxon>Eukaryota</taxon>
        <taxon>Metazoa</taxon>
        <taxon>Ecdysozoa</taxon>
        <taxon>Arthropoda</taxon>
        <taxon>Crustacea</taxon>
        <taxon>Oligostraca</taxon>
        <taxon>Ostracoda</taxon>
        <taxon>Podocopa</taxon>
        <taxon>Podocopida</taxon>
        <taxon>Cytherocopina</taxon>
        <taxon>Cytheroidea</taxon>
        <taxon>Cytherideidae</taxon>
        <taxon>Cyprideis</taxon>
    </lineage>
</organism>
<feature type="compositionally biased region" description="Basic and acidic residues" evidence="1">
    <location>
        <begin position="149"/>
        <end position="162"/>
    </location>
</feature>
<accession>A0A7R8WU84</accession>
<dbReference type="AlphaFoldDB" id="A0A7R8WU84"/>
<name>A0A7R8WU84_9CRUS</name>
<feature type="compositionally biased region" description="Polar residues" evidence="1">
    <location>
        <begin position="555"/>
        <end position="567"/>
    </location>
</feature>
<feature type="compositionally biased region" description="Basic and acidic residues" evidence="1">
    <location>
        <begin position="109"/>
        <end position="120"/>
    </location>
</feature>
<feature type="compositionally biased region" description="Acidic residues" evidence="1">
    <location>
        <begin position="257"/>
        <end position="271"/>
    </location>
</feature>
<evidence type="ECO:0000313" key="2">
    <source>
        <dbReference type="EMBL" id="CAD7235137.1"/>
    </source>
</evidence>
<feature type="compositionally biased region" description="Acidic residues" evidence="1">
    <location>
        <begin position="171"/>
        <end position="182"/>
    </location>
</feature>
<dbReference type="EMBL" id="OB671392">
    <property type="protein sequence ID" value="CAD7235137.1"/>
    <property type="molecule type" value="Genomic_DNA"/>
</dbReference>
<feature type="compositionally biased region" description="Basic and acidic residues" evidence="1">
    <location>
        <begin position="543"/>
        <end position="554"/>
    </location>
</feature>
<feature type="region of interest" description="Disordered" evidence="1">
    <location>
        <begin position="441"/>
        <end position="495"/>
    </location>
</feature>
<feature type="compositionally biased region" description="Basic and acidic residues" evidence="1">
    <location>
        <begin position="694"/>
        <end position="711"/>
    </location>
</feature>
<gene>
    <name evidence="2" type="ORF">CTOB1V02_LOCUS12953</name>
</gene>
<reference evidence="2" key="1">
    <citation type="submission" date="2020-11" db="EMBL/GenBank/DDBJ databases">
        <authorList>
            <person name="Tran Van P."/>
        </authorList>
    </citation>
    <scope>NUCLEOTIDE SEQUENCE</scope>
</reference>
<feature type="region of interest" description="Disordered" evidence="1">
    <location>
        <begin position="97"/>
        <end position="230"/>
    </location>
</feature>
<proteinExistence type="predicted"/>
<feature type="compositionally biased region" description="Low complexity" evidence="1">
    <location>
        <begin position="48"/>
        <end position="57"/>
    </location>
</feature>
<feature type="region of interest" description="Disordered" evidence="1">
    <location>
        <begin position="1"/>
        <end position="66"/>
    </location>
</feature>
<feature type="compositionally biased region" description="Basic and acidic residues" evidence="1">
    <location>
        <begin position="665"/>
        <end position="674"/>
    </location>
</feature>
<protein>
    <submittedName>
        <fullName evidence="2">Uncharacterized protein</fullName>
    </submittedName>
</protein>
<feature type="region of interest" description="Disordered" evidence="1">
    <location>
        <begin position="373"/>
        <end position="424"/>
    </location>
</feature>
<evidence type="ECO:0000256" key="1">
    <source>
        <dbReference type="SAM" id="MobiDB-lite"/>
    </source>
</evidence>